<evidence type="ECO:0000313" key="2">
    <source>
        <dbReference type="EMBL" id="OCT84094.1"/>
    </source>
</evidence>
<sequence length="129" mass="15277">MVKGQEHGYVAAYCRKQQYGSSAGRVRDAMKEGFEGNIRLKRAESSSYQTLREQRIRLSERGQESDCIKLSERAEEWQNQAFRVGRERRYQDFLSGQESDGLRLLERERERQDQTFGRARERNPLESPW</sequence>
<organism evidence="2 3">
    <name type="scientific">Xenopus laevis</name>
    <name type="common">African clawed frog</name>
    <dbReference type="NCBI Taxonomy" id="8355"/>
    <lineage>
        <taxon>Eukaryota</taxon>
        <taxon>Metazoa</taxon>
        <taxon>Chordata</taxon>
        <taxon>Craniata</taxon>
        <taxon>Vertebrata</taxon>
        <taxon>Euteleostomi</taxon>
        <taxon>Amphibia</taxon>
        <taxon>Batrachia</taxon>
        <taxon>Anura</taxon>
        <taxon>Pipoidea</taxon>
        <taxon>Pipidae</taxon>
        <taxon>Xenopodinae</taxon>
        <taxon>Xenopus</taxon>
        <taxon>Xenopus</taxon>
    </lineage>
</organism>
<evidence type="ECO:0000256" key="1">
    <source>
        <dbReference type="SAM" id="MobiDB-lite"/>
    </source>
</evidence>
<name>A0A974HN09_XENLA</name>
<dbReference type="Proteomes" id="UP000694892">
    <property type="component" value="Chromosome 4L"/>
</dbReference>
<proteinExistence type="predicted"/>
<gene>
    <name evidence="2" type="ORF">XELAEV_18022234mg</name>
</gene>
<dbReference type="EMBL" id="CM004472">
    <property type="protein sequence ID" value="OCT84094.1"/>
    <property type="molecule type" value="Genomic_DNA"/>
</dbReference>
<feature type="region of interest" description="Disordered" evidence="1">
    <location>
        <begin position="104"/>
        <end position="129"/>
    </location>
</feature>
<accession>A0A974HN09</accession>
<reference evidence="3" key="1">
    <citation type="journal article" date="2016" name="Nature">
        <title>Genome evolution in the allotetraploid frog Xenopus laevis.</title>
        <authorList>
            <person name="Session A.M."/>
            <person name="Uno Y."/>
            <person name="Kwon T."/>
            <person name="Chapman J.A."/>
            <person name="Toyoda A."/>
            <person name="Takahashi S."/>
            <person name="Fukui A."/>
            <person name="Hikosaka A."/>
            <person name="Suzuki A."/>
            <person name="Kondo M."/>
            <person name="van Heeringen S.J."/>
            <person name="Quigley I."/>
            <person name="Heinz S."/>
            <person name="Ogino H."/>
            <person name="Ochi H."/>
            <person name="Hellsten U."/>
            <person name="Lyons J.B."/>
            <person name="Simakov O."/>
            <person name="Putnam N."/>
            <person name="Stites J."/>
            <person name="Kuroki Y."/>
            <person name="Tanaka T."/>
            <person name="Michiue T."/>
            <person name="Watanabe M."/>
            <person name="Bogdanovic O."/>
            <person name="Lister R."/>
            <person name="Georgiou G."/>
            <person name="Paranjpe S.S."/>
            <person name="van Kruijsbergen I."/>
            <person name="Shu S."/>
            <person name="Carlson J."/>
            <person name="Kinoshita T."/>
            <person name="Ohta Y."/>
            <person name="Mawaribuchi S."/>
            <person name="Jenkins J."/>
            <person name="Grimwood J."/>
            <person name="Schmutz J."/>
            <person name="Mitros T."/>
            <person name="Mozaffari S.V."/>
            <person name="Suzuki Y."/>
            <person name="Haramoto Y."/>
            <person name="Yamamoto T.S."/>
            <person name="Takagi C."/>
            <person name="Heald R."/>
            <person name="Miller K."/>
            <person name="Haudenschild C."/>
            <person name="Kitzman J."/>
            <person name="Nakayama T."/>
            <person name="Izutsu Y."/>
            <person name="Robert J."/>
            <person name="Fortriede J."/>
            <person name="Burns K."/>
            <person name="Lotay V."/>
            <person name="Karimi K."/>
            <person name="Yasuoka Y."/>
            <person name="Dichmann D.S."/>
            <person name="Flajnik M.F."/>
            <person name="Houston D.W."/>
            <person name="Shendure J."/>
            <person name="DuPasquier L."/>
            <person name="Vize P.D."/>
            <person name="Zorn A.M."/>
            <person name="Ito M."/>
            <person name="Marcotte E.M."/>
            <person name="Wallingford J.B."/>
            <person name="Ito Y."/>
            <person name="Asashima M."/>
            <person name="Ueno N."/>
            <person name="Matsuda Y."/>
            <person name="Veenstra G.J."/>
            <person name="Fujiyama A."/>
            <person name="Harland R.M."/>
            <person name="Taira M."/>
            <person name="Rokhsar D.S."/>
        </authorList>
    </citation>
    <scope>NUCLEOTIDE SEQUENCE [LARGE SCALE GENOMIC DNA]</scope>
    <source>
        <strain evidence="3">J</strain>
    </source>
</reference>
<protein>
    <submittedName>
        <fullName evidence="2">Uncharacterized protein</fullName>
    </submittedName>
</protein>
<dbReference type="AlphaFoldDB" id="A0A974HN09"/>
<evidence type="ECO:0000313" key="3">
    <source>
        <dbReference type="Proteomes" id="UP000694892"/>
    </source>
</evidence>